<evidence type="ECO:0000256" key="5">
    <source>
        <dbReference type="ARBA" id="ARBA00023136"/>
    </source>
</evidence>
<dbReference type="Pfam" id="PF01895">
    <property type="entry name" value="PhoU"/>
    <property type="match status" value="2"/>
</dbReference>
<evidence type="ECO:0000256" key="4">
    <source>
        <dbReference type="ARBA" id="ARBA00022989"/>
    </source>
</evidence>
<feature type="transmembrane region" description="Helical" evidence="6">
    <location>
        <begin position="46"/>
        <end position="74"/>
    </location>
</feature>
<keyword evidence="5 6" id="KW-0472">Membrane</keyword>
<feature type="transmembrane region" description="Helical" evidence="6">
    <location>
        <begin position="212"/>
        <end position="233"/>
    </location>
</feature>
<dbReference type="Proteomes" id="UP000824123">
    <property type="component" value="Unassembled WGS sequence"/>
</dbReference>
<keyword evidence="3 6" id="KW-0812">Transmembrane</keyword>
<dbReference type="Gene3D" id="1.20.58.220">
    <property type="entry name" value="Phosphate transport system protein phou homolog 2, domain 2"/>
    <property type="match status" value="1"/>
</dbReference>
<feature type="domain" description="PhoU" evidence="7">
    <location>
        <begin position="342"/>
        <end position="428"/>
    </location>
</feature>
<evidence type="ECO:0000313" key="9">
    <source>
        <dbReference type="Proteomes" id="UP000824123"/>
    </source>
</evidence>
<evidence type="ECO:0000313" key="8">
    <source>
        <dbReference type="EMBL" id="HIU46922.1"/>
    </source>
</evidence>
<proteinExistence type="predicted"/>
<reference evidence="8" key="2">
    <citation type="journal article" date="2021" name="PeerJ">
        <title>Extensive microbial diversity within the chicken gut microbiome revealed by metagenomics and culture.</title>
        <authorList>
            <person name="Gilroy R."/>
            <person name="Ravi A."/>
            <person name="Getino M."/>
            <person name="Pursley I."/>
            <person name="Horton D.L."/>
            <person name="Alikhan N.F."/>
            <person name="Baker D."/>
            <person name="Gharbi K."/>
            <person name="Hall N."/>
            <person name="Watson M."/>
            <person name="Adriaenssens E.M."/>
            <person name="Foster-Nyarko E."/>
            <person name="Jarju S."/>
            <person name="Secka A."/>
            <person name="Antonio M."/>
            <person name="Oren A."/>
            <person name="Chaudhuri R.R."/>
            <person name="La Ragione R."/>
            <person name="Hildebrand F."/>
            <person name="Pallen M.J."/>
        </authorList>
    </citation>
    <scope>NUCLEOTIDE SEQUENCE</scope>
    <source>
        <strain evidence="8">ChiSxjej2B14-8506</strain>
    </source>
</reference>
<dbReference type="PANTHER" id="PTHR10010">
    <property type="entry name" value="SOLUTE CARRIER FAMILY 34 SODIUM PHOSPHATE , MEMBER 2-RELATED"/>
    <property type="match status" value="1"/>
</dbReference>
<dbReference type="InterPro" id="IPR038078">
    <property type="entry name" value="PhoU-like_sf"/>
</dbReference>
<evidence type="ECO:0000256" key="3">
    <source>
        <dbReference type="ARBA" id="ARBA00022692"/>
    </source>
</evidence>
<dbReference type="GO" id="GO:0005886">
    <property type="term" value="C:plasma membrane"/>
    <property type="evidence" value="ECO:0007669"/>
    <property type="project" value="UniProtKB-SubCell"/>
</dbReference>
<dbReference type="NCBIfam" id="NF037997">
    <property type="entry name" value="Na_Pi_symport"/>
    <property type="match status" value="1"/>
</dbReference>
<accession>A0A9D1LRY8</accession>
<evidence type="ECO:0000259" key="7">
    <source>
        <dbReference type="Pfam" id="PF01895"/>
    </source>
</evidence>
<dbReference type="AlphaFoldDB" id="A0A9D1LRY8"/>
<dbReference type="InterPro" id="IPR026022">
    <property type="entry name" value="PhoU_dom"/>
</dbReference>
<sequence length="535" mass="58863">MSLTMTMSLLGGLALFLYGMKMMGEGLEKAAGDKLRRLLESLTRNPIIGLLVGVVFTMIIQSSSATTVMVVGFVNAGLLDLMQATGVILGANIGTTVTAWIVAGFQAMTFMPLILLVGVAMIMFVKRLKLQRIGQIVAGFGMLFVGMDMMKNAMSPLAESAEFARLMTTFSNPLLAMLMGVAITAVIQSSSASVGILELLALQGLVPLETSLYIIMGTNIGTCVTAMLAAIGATRTARRAALIHLMFNVLGTLVVFVLVSVLPVANWLSAIEDPALQIAVAHTSFKVFEVMCFIALRGYLVKLVMILVPGDDSRTEERRLKYLDDRILSTPPIAVAQISKEIERMGDIAVDNLSRAMDAFFDKNAALIPEVEHNEDAINYLNHEITRYMVSVSQLDLPADDMKRMGALFHVVNDLERIGDHAENMAEYAQSRIDDEIPFSDESIREMHEMLSKTLELCRLALNVFHTRDRKLLPQVLVREENIDDLEKELQRNHVERLTRGACTPRSGMVFSDMLSNLERVADHATNIGFSIQEE</sequence>
<dbReference type="NCBIfam" id="TIGR00704">
    <property type="entry name" value="NaPi_cotrn_rel"/>
    <property type="match status" value="1"/>
</dbReference>
<feature type="transmembrane region" description="Helical" evidence="6">
    <location>
        <begin position="245"/>
        <end position="268"/>
    </location>
</feature>
<dbReference type="InterPro" id="IPR004633">
    <property type="entry name" value="NaPi_cotrn-rel/YqeW-like"/>
</dbReference>
<dbReference type="SUPFAM" id="SSF109755">
    <property type="entry name" value="PhoU-like"/>
    <property type="match status" value="1"/>
</dbReference>
<comment type="caution">
    <text evidence="8">The sequence shown here is derived from an EMBL/GenBank/DDBJ whole genome shotgun (WGS) entry which is preliminary data.</text>
</comment>
<reference evidence="8" key="1">
    <citation type="submission" date="2020-10" db="EMBL/GenBank/DDBJ databases">
        <authorList>
            <person name="Gilroy R."/>
        </authorList>
    </citation>
    <scope>NUCLEOTIDE SEQUENCE</scope>
    <source>
        <strain evidence="8">ChiSxjej2B14-8506</strain>
    </source>
</reference>
<feature type="transmembrane region" description="Helical" evidence="6">
    <location>
        <begin position="174"/>
        <end position="200"/>
    </location>
</feature>
<dbReference type="Pfam" id="PF02690">
    <property type="entry name" value="Na_Pi_cotrans"/>
    <property type="match status" value="1"/>
</dbReference>
<gene>
    <name evidence="8" type="ORF">IAC59_06655</name>
</gene>
<dbReference type="PANTHER" id="PTHR10010:SF46">
    <property type="entry name" value="SODIUM-DEPENDENT PHOSPHATE TRANSPORT PROTEIN 2B"/>
    <property type="match status" value="1"/>
</dbReference>
<dbReference type="GO" id="GO:0005436">
    <property type="term" value="F:sodium:phosphate symporter activity"/>
    <property type="evidence" value="ECO:0007669"/>
    <property type="project" value="InterPro"/>
</dbReference>
<dbReference type="GO" id="GO:0044341">
    <property type="term" value="P:sodium-dependent phosphate transport"/>
    <property type="evidence" value="ECO:0007669"/>
    <property type="project" value="InterPro"/>
</dbReference>
<organism evidence="8 9">
    <name type="scientific">Candidatus Fimadaptatus faecigallinarum</name>
    <dbReference type="NCBI Taxonomy" id="2840814"/>
    <lineage>
        <taxon>Bacteria</taxon>
        <taxon>Bacillati</taxon>
        <taxon>Bacillota</taxon>
        <taxon>Clostridia</taxon>
        <taxon>Eubacteriales</taxon>
        <taxon>Candidatus Fimadaptatus</taxon>
    </lineage>
</organism>
<dbReference type="EMBL" id="DVNK01000039">
    <property type="protein sequence ID" value="HIU46922.1"/>
    <property type="molecule type" value="Genomic_DNA"/>
</dbReference>
<protein>
    <submittedName>
        <fullName evidence="8">Na/Pi cotransporter family protein</fullName>
    </submittedName>
</protein>
<evidence type="ECO:0000256" key="6">
    <source>
        <dbReference type="SAM" id="Phobius"/>
    </source>
</evidence>
<keyword evidence="2" id="KW-1003">Cell membrane</keyword>
<evidence type="ECO:0000256" key="1">
    <source>
        <dbReference type="ARBA" id="ARBA00004651"/>
    </source>
</evidence>
<comment type="subcellular location">
    <subcellularLocation>
        <location evidence="1">Cell membrane</location>
        <topology evidence="1">Multi-pass membrane protein</topology>
    </subcellularLocation>
</comment>
<keyword evidence="4 6" id="KW-1133">Transmembrane helix</keyword>
<name>A0A9D1LRY8_9FIRM</name>
<dbReference type="InterPro" id="IPR003841">
    <property type="entry name" value="Na/Pi_transpt"/>
</dbReference>
<evidence type="ECO:0000256" key="2">
    <source>
        <dbReference type="ARBA" id="ARBA00022475"/>
    </source>
</evidence>
<feature type="domain" description="PhoU" evidence="7">
    <location>
        <begin position="448"/>
        <end position="529"/>
    </location>
</feature>
<feature type="transmembrane region" description="Helical" evidence="6">
    <location>
        <begin position="107"/>
        <end position="125"/>
    </location>
</feature>